<accession>A0A7H0VG71</accession>
<evidence type="ECO:0000313" key="5">
    <source>
        <dbReference type="EMBL" id="QNR24719.1"/>
    </source>
</evidence>
<dbReference type="GO" id="GO:0030313">
    <property type="term" value="C:cell envelope"/>
    <property type="evidence" value="ECO:0007669"/>
    <property type="project" value="UniProtKB-SubCell"/>
</dbReference>
<evidence type="ECO:0000256" key="3">
    <source>
        <dbReference type="SAM" id="Coils"/>
    </source>
</evidence>
<dbReference type="Gene3D" id="2.40.420.20">
    <property type="match status" value="1"/>
</dbReference>
<feature type="coiled-coil region" evidence="3">
    <location>
        <begin position="161"/>
        <end position="213"/>
    </location>
</feature>
<keyword evidence="2 3" id="KW-0175">Coiled coil</keyword>
<protein>
    <submittedName>
        <fullName evidence="5">Efflux RND transporter periplasmic adaptor subunit</fullName>
    </submittedName>
</protein>
<evidence type="ECO:0000313" key="6">
    <source>
        <dbReference type="Proteomes" id="UP000516305"/>
    </source>
</evidence>
<dbReference type="InterPro" id="IPR050465">
    <property type="entry name" value="UPF0194_transport"/>
</dbReference>
<organism evidence="5 6">
    <name type="scientific">Croceimicrobium hydrocarbonivorans</name>
    <dbReference type="NCBI Taxonomy" id="2761580"/>
    <lineage>
        <taxon>Bacteria</taxon>
        <taxon>Pseudomonadati</taxon>
        <taxon>Bacteroidota</taxon>
        <taxon>Flavobacteriia</taxon>
        <taxon>Flavobacteriales</taxon>
        <taxon>Owenweeksiaceae</taxon>
        <taxon>Croceimicrobium</taxon>
    </lineage>
</organism>
<sequence>MKKNRNLWIGAGVLVLILSFWALSGEEEISRDITAKSFLGEFKDVVTSSGELMAKNSEDISGPQNARRFGLYNIKISDLVAEGTYVEKGDMVAELDKTELSGRLSELYNELEKAQSQYTQTELDTTLELRQERSGIESLEFDIRQKKVEIEQSEFEPPATIQRLNLDLIKLEQNLQQSKENYKIKKEQSRAKMREAGATLAQTRNKYESLQELEKEFVITAPKPGMVIYIREWSGEKRKTGSTISPWDPGVATLPDLSQMESKTYINEVDIRKVKTGQEVEIGLDAFPDVKLSGTVTEVANVGVDRENSESKVFEIIIEVNEADSTYRPGMTTSNAIITKTLESVVQVPLEAIFSEDDITFVYMKDGASIEKQEVRIGSRNDEFAVIEAGLEADVEVYLTEPASASDNSIRTLSDS</sequence>
<dbReference type="Gene3D" id="2.40.30.170">
    <property type="match status" value="1"/>
</dbReference>
<evidence type="ECO:0000256" key="2">
    <source>
        <dbReference type="ARBA" id="ARBA00023054"/>
    </source>
</evidence>
<comment type="subcellular location">
    <subcellularLocation>
        <location evidence="1">Cell envelope</location>
    </subcellularLocation>
</comment>
<dbReference type="Proteomes" id="UP000516305">
    <property type="component" value="Chromosome"/>
</dbReference>
<evidence type="ECO:0000259" key="4">
    <source>
        <dbReference type="Pfam" id="PF25990"/>
    </source>
</evidence>
<proteinExistence type="predicted"/>
<dbReference type="PANTHER" id="PTHR32347">
    <property type="entry name" value="EFFLUX SYSTEM COMPONENT YKNX-RELATED"/>
    <property type="match status" value="1"/>
</dbReference>
<dbReference type="InterPro" id="IPR058636">
    <property type="entry name" value="Beta-barrel_YknX"/>
</dbReference>
<reference evidence="5 6" key="1">
    <citation type="submission" date="2020-08" db="EMBL/GenBank/DDBJ databases">
        <title>Croceimicrobium hydrocarbonivorans gen. nov., sp. nov., a novel marine bacterium isolated from a bacterial consortium that degrades polyethylene terephthalate.</title>
        <authorList>
            <person name="Liu R."/>
        </authorList>
    </citation>
    <scope>NUCLEOTIDE SEQUENCE [LARGE SCALE GENOMIC DNA]</scope>
    <source>
        <strain evidence="5 6">A20-9</strain>
    </source>
</reference>
<feature type="coiled-coil region" evidence="3">
    <location>
        <begin position="97"/>
        <end position="124"/>
    </location>
</feature>
<evidence type="ECO:0000256" key="1">
    <source>
        <dbReference type="ARBA" id="ARBA00004196"/>
    </source>
</evidence>
<dbReference type="EMBL" id="CP060139">
    <property type="protein sequence ID" value="QNR24719.1"/>
    <property type="molecule type" value="Genomic_DNA"/>
</dbReference>
<dbReference type="Pfam" id="PF25990">
    <property type="entry name" value="Beta-barrel_YknX"/>
    <property type="match status" value="1"/>
</dbReference>
<dbReference type="AlphaFoldDB" id="A0A7H0VG71"/>
<keyword evidence="6" id="KW-1185">Reference proteome</keyword>
<dbReference type="PANTHER" id="PTHR32347:SF23">
    <property type="entry name" value="BLL5650 PROTEIN"/>
    <property type="match status" value="1"/>
</dbReference>
<gene>
    <name evidence="5" type="ORF">H4K34_02420</name>
</gene>
<feature type="domain" description="YknX-like beta-barrel" evidence="4">
    <location>
        <begin position="263"/>
        <end position="334"/>
    </location>
</feature>
<dbReference type="KEGG" id="chyd:H4K34_02420"/>
<name>A0A7H0VG71_9FLAO</name>
<dbReference type="RefSeq" id="WP_210759246.1">
    <property type="nucleotide sequence ID" value="NZ_CP060139.1"/>
</dbReference>